<evidence type="ECO:0000313" key="7">
    <source>
        <dbReference type="Proteomes" id="UP000639338"/>
    </source>
</evidence>
<feature type="compositionally biased region" description="Basic and acidic residues" evidence="4">
    <location>
        <begin position="335"/>
        <end position="398"/>
    </location>
</feature>
<dbReference type="GO" id="GO:0000993">
    <property type="term" value="F:RNA polymerase II complex binding"/>
    <property type="evidence" value="ECO:0007669"/>
    <property type="project" value="TreeGrafter"/>
</dbReference>
<dbReference type="AlphaFoldDB" id="A0A835CQ05"/>
<accession>A0A835CQ05</accession>
<dbReference type="PANTHER" id="PTHR15911">
    <property type="entry name" value="WW DOMAIN-CONTAINING ADAPTER PROTEIN WITH COILED-COIL"/>
    <property type="match status" value="1"/>
</dbReference>
<protein>
    <recommendedName>
        <fullName evidence="5">WW domain-containing protein</fullName>
    </recommendedName>
</protein>
<feature type="region of interest" description="Disordered" evidence="4">
    <location>
        <begin position="1"/>
        <end position="219"/>
    </location>
</feature>
<feature type="region of interest" description="Disordered" evidence="4">
    <location>
        <begin position="235"/>
        <end position="424"/>
    </location>
</feature>
<dbReference type="InterPro" id="IPR038867">
    <property type="entry name" value="WAC"/>
</dbReference>
<comment type="caution">
    <text evidence="6">The sequence shown here is derived from an EMBL/GenBank/DDBJ whole genome shotgun (WGS) entry which is preliminary data.</text>
</comment>
<reference evidence="6 7" key="1">
    <citation type="submission" date="2020-08" db="EMBL/GenBank/DDBJ databases">
        <title>Aphidius gifuensis genome sequencing and assembly.</title>
        <authorList>
            <person name="Du Z."/>
        </authorList>
    </citation>
    <scope>NUCLEOTIDE SEQUENCE [LARGE SCALE GENOMIC DNA]</scope>
    <source>
        <strain evidence="6">YNYX2018</strain>
        <tissue evidence="6">Adults</tissue>
    </source>
</reference>
<keyword evidence="7" id="KW-1185">Reference proteome</keyword>
<dbReference type="Proteomes" id="UP000639338">
    <property type="component" value="Unassembled WGS sequence"/>
</dbReference>
<feature type="compositionally biased region" description="Gly residues" evidence="4">
    <location>
        <begin position="300"/>
        <end position="328"/>
    </location>
</feature>
<dbReference type="GO" id="GO:0005634">
    <property type="term" value="C:nucleus"/>
    <property type="evidence" value="ECO:0007669"/>
    <property type="project" value="UniProtKB-SubCell"/>
</dbReference>
<dbReference type="GO" id="GO:1904263">
    <property type="term" value="P:positive regulation of TORC1 signaling"/>
    <property type="evidence" value="ECO:0007669"/>
    <property type="project" value="TreeGrafter"/>
</dbReference>
<evidence type="ECO:0000259" key="5">
    <source>
        <dbReference type="PROSITE" id="PS50020"/>
    </source>
</evidence>
<dbReference type="PANTHER" id="PTHR15911:SF6">
    <property type="entry name" value="WW DOMAIN-CONTAINING ADAPTER PROTEIN WITH COILED-COIL"/>
    <property type="match status" value="1"/>
</dbReference>
<dbReference type="PROSITE" id="PS01159">
    <property type="entry name" value="WW_DOMAIN_1"/>
    <property type="match status" value="1"/>
</dbReference>
<feature type="region of interest" description="Disordered" evidence="4">
    <location>
        <begin position="437"/>
        <end position="477"/>
    </location>
</feature>
<feature type="compositionally biased region" description="Polar residues" evidence="4">
    <location>
        <begin position="457"/>
        <end position="469"/>
    </location>
</feature>
<feature type="compositionally biased region" description="Basic and acidic residues" evidence="4">
    <location>
        <begin position="277"/>
        <end position="290"/>
    </location>
</feature>
<dbReference type="PROSITE" id="PS50020">
    <property type="entry name" value="WW_DOMAIN_2"/>
    <property type="match status" value="1"/>
</dbReference>
<feature type="compositionally biased region" description="Low complexity" evidence="4">
    <location>
        <begin position="35"/>
        <end position="44"/>
    </location>
</feature>
<evidence type="ECO:0000256" key="1">
    <source>
        <dbReference type="ARBA" id="ARBA00004123"/>
    </source>
</evidence>
<keyword evidence="3" id="KW-0539">Nucleus</keyword>
<dbReference type="EMBL" id="JACMRX010000005">
    <property type="protein sequence ID" value="KAF7988640.1"/>
    <property type="molecule type" value="Genomic_DNA"/>
</dbReference>
<evidence type="ECO:0000313" key="6">
    <source>
        <dbReference type="EMBL" id="KAF7988640.1"/>
    </source>
</evidence>
<name>A0A835CQ05_APHGI</name>
<dbReference type="InterPro" id="IPR036020">
    <property type="entry name" value="WW_dom_sf"/>
</dbReference>
<comment type="subcellular location">
    <subcellularLocation>
        <location evidence="1">Nucleus</location>
    </subcellularLocation>
</comment>
<dbReference type="Pfam" id="PF00397">
    <property type="entry name" value="WW"/>
    <property type="match status" value="1"/>
</dbReference>
<feature type="compositionally biased region" description="Basic and acidic residues" evidence="4">
    <location>
        <begin position="86"/>
        <end position="132"/>
    </location>
</feature>
<evidence type="ECO:0000256" key="4">
    <source>
        <dbReference type="SAM" id="MobiDB-lite"/>
    </source>
</evidence>
<feature type="compositionally biased region" description="Gly residues" evidence="4">
    <location>
        <begin position="177"/>
        <end position="202"/>
    </location>
</feature>
<feature type="compositionally biased region" description="Polar residues" evidence="4">
    <location>
        <begin position="405"/>
        <end position="424"/>
    </location>
</feature>
<keyword evidence="2" id="KW-0156">Chromatin regulator</keyword>
<dbReference type="SMART" id="SM00456">
    <property type="entry name" value="WW"/>
    <property type="match status" value="1"/>
</dbReference>
<feature type="domain" description="WW" evidence="5">
    <location>
        <begin position="212"/>
        <end position="239"/>
    </location>
</feature>
<feature type="compositionally biased region" description="Basic and acidic residues" evidence="4">
    <location>
        <begin position="235"/>
        <end position="248"/>
    </location>
</feature>
<sequence length="707" mass="76927">MVMHARKPQRINDGYFEKHQAHPYQNAKYGGSKGGYSSSTVSSDGRYEGRMRDSPNGNSYSPAGGMGMGMAVDRDSPRSYPSKPLYKKERENRDYKIPSSRDKYSDCARSPKDKRNRDSRDSEHRTNHDRSGNEILHPIKLTSNSSRDSSLRKSVAHNSCQDKRVDERGGTSSGITSSGGGSSSGTGTGGAGSSTGGTGGGVMERTARFGDWSEHMSSSGKKYYYNCKTEVSQWEKPREWIVRNDNNNRQRQSNDYSSRSSHDKHSNSRSNSSGNTRDNKSSRQSDKREYWASCSSGSSGNIGGGSSNNVGGNSGIGSGSGNGSGGSCSSGSSSSKDEIATREQRERDRERIVRDRERERERDIRDRERSDSREQRGERDRNDNSIHEQDMGIERQAQDMDISPGDSTPTSEPLNSNINDNNISQGPVLLATALPRLTSQPPSTPQTPQSHCKIGNSPPTSTQQNNANSGPGPPVTLANLPRILSQITGTKEQTDITPQKALQTIQTAIFLSRQQSSSNDRAGSSNDLMAPLKVDTSGNIPLTNEGPPTPTHSETQDCIDARKLASPGAINSSVQGICSLQGISTFGTLSSLGNGGGLQALSRVQPPLTPSLTPSLANHYREDLTQHVRAFPADILEKQAQKLGEEAHTMGSLQCTRVSAELKTARSIVRLTEIQATLQEQRILFLRQQIQTLEELKSQNSFMSDDS</sequence>
<dbReference type="OrthoDB" id="10072039at2759"/>
<feature type="compositionally biased region" description="Low complexity" evidence="4">
    <location>
        <begin position="249"/>
        <end position="259"/>
    </location>
</feature>
<feature type="compositionally biased region" description="Low complexity" evidence="4">
    <location>
        <begin position="438"/>
        <end position="450"/>
    </location>
</feature>
<dbReference type="Gene3D" id="2.20.70.10">
    <property type="match status" value="1"/>
</dbReference>
<dbReference type="GO" id="GO:0006325">
    <property type="term" value="P:chromatin organization"/>
    <property type="evidence" value="ECO:0007669"/>
    <property type="project" value="UniProtKB-KW"/>
</dbReference>
<proteinExistence type="predicted"/>
<dbReference type="GO" id="GO:0010506">
    <property type="term" value="P:regulation of autophagy"/>
    <property type="evidence" value="ECO:0007669"/>
    <property type="project" value="TreeGrafter"/>
</dbReference>
<feature type="compositionally biased region" description="Basic and acidic residues" evidence="4">
    <location>
        <begin position="160"/>
        <end position="169"/>
    </location>
</feature>
<evidence type="ECO:0000256" key="2">
    <source>
        <dbReference type="ARBA" id="ARBA00022853"/>
    </source>
</evidence>
<dbReference type="GO" id="GO:0003682">
    <property type="term" value="F:chromatin binding"/>
    <property type="evidence" value="ECO:0007669"/>
    <property type="project" value="TreeGrafter"/>
</dbReference>
<feature type="compositionally biased region" description="Basic and acidic residues" evidence="4">
    <location>
        <begin position="205"/>
        <end position="214"/>
    </location>
</feature>
<organism evidence="6 7">
    <name type="scientific">Aphidius gifuensis</name>
    <name type="common">Parasitoid wasp</name>
    <dbReference type="NCBI Taxonomy" id="684658"/>
    <lineage>
        <taxon>Eukaryota</taxon>
        <taxon>Metazoa</taxon>
        <taxon>Ecdysozoa</taxon>
        <taxon>Arthropoda</taxon>
        <taxon>Hexapoda</taxon>
        <taxon>Insecta</taxon>
        <taxon>Pterygota</taxon>
        <taxon>Neoptera</taxon>
        <taxon>Endopterygota</taxon>
        <taxon>Hymenoptera</taxon>
        <taxon>Apocrita</taxon>
        <taxon>Ichneumonoidea</taxon>
        <taxon>Braconidae</taxon>
        <taxon>Aphidiinae</taxon>
        <taxon>Aphidius</taxon>
    </lineage>
</organism>
<dbReference type="InterPro" id="IPR001202">
    <property type="entry name" value="WW_dom"/>
</dbReference>
<dbReference type="CDD" id="cd00201">
    <property type="entry name" value="WW"/>
    <property type="match status" value="1"/>
</dbReference>
<evidence type="ECO:0000256" key="3">
    <source>
        <dbReference type="ARBA" id="ARBA00023242"/>
    </source>
</evidence>
<dbReference type="SUPFAM" id="SSF51045">
    <property type="entry name" value="WW domain"/>
    <property type="match status" value="1"/>
</dbReference>
<gene>
    <name evidence="6" type="ORF">HCN44_001213</name>
</gene>